<dbReference type="NCBIfam" id="TIGR02227">
    <property type="entry name" value="sigpep_I_bact"/>
    <property type="match status" value="1"/>
</dbReference>
<dbReference type="InterPro" id="IPR000223">
    <property type="entry name" value="Pept_S26A_signal_pept_1"/>
</dbReference>
<dbReference type="EMBL" id="CP002160">
    <property type="protein sequence ID" value="ADL50393.1"/>
    <property type="molecule type" value="Genomic_DNA"/>
</dbReference>
<keyword evidence="11" id="KW-1185">Reference proteome</keyword>
<dbReference type="Pfam" id="PF10502">
    <property type="entry name" value="Peptidase_S26"/>
    <property type="match status" value="1"/>
</dbReference>
<evidence type="ECO:0000256" key="6">
    <source>
        <dbReference type="PIRSR" id="PIRSR600223-1"/>
    </source>
</evidence>
<evidence type="ECO:0000256" key="2">
    <source>
        <dbReference type="ARBA" id="ARBA00004401"/>
    </source>
</evidence>
<dbReference type="STRING" id="573061.Clocel_0622"/>
<keyword evidence="7" id="KW-0472">Membrane</keyword>
<dbReference type="GO" id="GO:0005886">
    <property type="term" value="C:plasma membrane"/>
    <property type="evidence" value="ECO:0007669"/>
    <property type="project" value="UniProtKB-SubCell"/>
</dbReference>
<evidence type="ECO:0000256" key="5">
    <source>
        <dbReference type="ARBA" id="ARBA00022801"/>
    </source>
</evidence>
<keyword evidence="5 7" id="KW-0378">Hydrolase</keyword>
<dbReference type="AlphaFoldDB" id="D9SRM6"/>
<comment type="subcellular location">
    <subcellularLocation>
        <location evidence="2">Cell membrane</location>
        <topology evidence="2">Single-pass type II membrane protein</topology>
    </subcellularLocation>
    <subcellularLocation>
        <location evidence="7">Membrane</location>
        <topology evidence="7">Single-pass type II membrane protein</topology>
    </subcellularLocation>
</comment>
<evidence type="ECO:0000259" key="9">
    <source>
        <dbReference type="Pfam" id="PF10502"/>
    </source>
</evidence>
<dbReference type="PROSITE" id="PS00760">
    <property type="entry name" value="SPASE_I_2"/>
    <property type="match status" value="1"/>
</dbReference>
<evidence type="ECO:0000256" key="1">
    <source>
        <dbReference type="ARBA" id="ARBA00000677"/>
    </source>
</evidence>
<dbReference type="Gene3D" id="2.10.109.10">
    <property type="entry name" value="Umud Fragment, subunit A"/>
    <property type="match status" value="1"/>
</dbReference>
<dbReference type="RefSeq" id="WP_010074827.1">
    <property type="nucleotide sequence ID" value="NC_014393.1"/>
</dbReference>
<dbReference type="PROSITE" id="PS00761">
    <property type="entry name" value="SPASE_I_3"/>
    <property type="match status" value="1"/>
</dbReference>
<organism evidence="10 11">
    <name type="scientific">Clostridium cellulovorans (strain ATCC 35296 / DSM 3052 / OCM 3 / 743B)</name>
    <dbReference type="NCBI Taxonomy" id="573061"/>
    <lineage>
        <taxon>Bacteria</taxon>
        <taxon>Bacillati</taxon>
        <taxon>Bacillota</taxon>
        <taxon>Clostridia</taxon>
        <taxon>Eubacteriales</taxon>
        <taxon>Clostridiaceae</taxon>
        <taxon>Clostridium</taxon>
    </lineage>
</organism>
<protein>
    <recommendedName>
        <fullName evidence="4 7">Signal peptidase I</fullName>
        <ecNumber evidence="4 7">3.4.21.89</ecNumber>
    </recommendedName>
</protein>
<reference evidence="10 11" key="1">
    <citation type="submission" date="2010-08" db="EMBL/GenBank/DDBJ databases">
        <title>Complete sequence of Clostridium cellulovorans 743B.</title>
        <authorList>
            <consortium name="US DOE Joint Genome Institute"/>
            <person name="Lucas S."/>
            <person name="Copeland A."/>
            <person name="Lapidus A."/>
            <person name="Cheng J.-F."/>
            <person name="Bruce D."/>
            <person name="Goodwin L."/>
            <person name="Pitluck S."/>
            <person name="Chertkov O."/>
            <person name="Detter J.C."/>
            <person name="Han C."/>
            <person name="Tapia R."/>
            <person name="Land M."/>
            <person name="Hauser L."/>
            <person name="Chang Y.-J."/>
            <person name="Jeffries C."/>
            <person name="Kyrpides N."/>
            <person name="Ivanova N."/>
            <person name="Mikhailova N."/>
            <person name="Hemme C.L."/>
            <person name="Woyke T."/>
        </authorList>
    </citation>
    <scope>NUCLEOTIDE SEQUENCE [LARGE SCALE GENOMIC DNA]</scope>
    <source>
        <strain evidence="11">ATCC 35296 / DSM 3052 / OCM 3 / 743B</strain>
    </source>
</reference>
<dbReference type="InterPro" id="IPR019533">
    <property type="entry name" value="Peptidase_S26"/>
</dbReference>
<keyword evidence="7" id="KW-0645">Protease</keyword>
<dbReference type="OrthoDB" id="9802919at2"/>
<proteinExistence type="inferred from homology"/>
<dbReference type="KEGG" id="ccb:Clocel_0622"/>
<comment type="catalytic activity">
    <reaction evidence="1 7">
        <text>Cleavage of hydrophobic, N-terminal signal or leader sequences from secreted and periplasmic proteins.</text>
        <dbReference type="EC" id="3.4.21.89"/>
    </reaction>
</comment>
<keyword evidence="7" id="KW-0812">Transmembrane</keyword>
<name>D9SRM6_CLOC7</name>
<dbReference type="PANTHER" id="PTHR43390:SF1">
    <property type="entry name" value="CHLOROPLAST PROCESSING PEPTIDASE"/>
    <property type="match status" value="1"/>
</dbReference>
<evidence type="ECO:0000256" key="3">
    <source>
        <dbReference type="ARBA" id="ARBA00009370"/>
    </source>
</evidence>
<dbReference type="InterPro" id="IPR036286">
    <property type="entry name" value="LexA/Signal_pep-like_sf"/>
</dbReference>
<dbReference type="PRINTS" id="PR00727">
    <property type="entry name" value="LEADERPTASE"/>
</dbReference>
<feature type="domain" description="Peptidase S26" evidence="9">
    <location>
        <begin position="41"/>
        <end position="195"/>
    </location>
</feature>
<comment type="similarity">
    <text evidence="3 7">Belongs to the peptidase S26 family.</text>
</comment>
<dbReference type="eggNOG" id="COG0681">
    <property type="taxonomic scope" value="Bacteria"/>
</dbReference>
<dbReference type="CDD" id="cd06530">
    <property type="entry name" value="S26_SPase_I"/>
    <property type="match status" value="1"/>
</dbReference>
<keyword evidence="7" id="KW-1133">Transmembrane helix</keyword>
<dbReference type="EC" id="3.4.21.89" evidence="4 7"/>
<dbReference type="InterPro" id="IPR019758">
    <property type="entry name" value="Pept_S26A_signal_pept_1_CS"/>
</dbReference>
<dbReference type="GO" id="GO:0009003">
    <property type="term" value="F:signal peptidase activity"/>
    <property type="evidence" value="ECO:0007669"/>
    <property type="project" value="UniProtKB-EC"/>
</dbReference>
<feature type="active site" evidence="6">
    <location>
        <position position="71"/>
    </location>
</feature>
<evidence type="ECO:0000256" key="7">
    <source>
        <dbReference type="RuleBase" id="RU362042"/>
    </source>
</evidence>
<feature type="region of interest" description="Disordered" evidence="8">
    <location>
        <begin position="1"/>
        <end position="27"/>
    </location>
</feature>
<dbReference type="GO" id="GO:0004252">
    <property type="term" value="F:serine-type endopeptidase activity"/>
    <property type="evidence" value="ECO:0007669"/>
    <property type="project" value="InterPro"/>
</dbReference>
<dbReference type="InterPro" id="IPR019757">
    <property type="entry name" value="Pept_S26A_signal_pept_1_Lys-AS"/>
</dbReference>
<evidence type="ECO:0000313" key="10">
    <source>
        <dbReference type="EMBL" id="ADL50393.1"/>
    </source>
</evidence>
<sequence length="204" mass="23093">MSNFEEKDFNEKKANEEEVNQKETNKEVVNEKNSSLKKILMDWIVPFMAALIFAALINKFVFFNIKVPTESMYPTIKVNDRLLVTKVYKPENLETGDLIVFDSEETGDKLIKRLIGKPGDSVEIADDGTVSVNGTVLKEDYVKNPGGKSSVKYKVPEGCYFVLGDNRSNSFDSRYWSKSSFVKGEDILGKAQFTIFPFNRMGTV</sequence>
<dbReference type="GO" id="GO:0006465">
    <property type="term" value="P:signal peptide processing"/>
    <property type="evidence" value="ECO:0007669"/>
    <property type="project" value="InterPro"/>
</dbReference>
<evidence type="ECO:0000256" key="4">
    <source>
        <dbReference type="ARBA" id="ARBA00013208"/>
    </source>
</evidence>
<dbReference type="SUPFAM" id="SSF51306">
    <property type="entry name" value="LexA/Signal peptidase"/>
    <property type="match status" value="1"/>
</dbReference>
<feature type="active site" evidence="6">
    <location>
        <position position="112"/>
    </location>
</feature>
<dbReference type="HOGENOM" id="CLU_028723_5_1_9"/>
<accession>D9SRM6</accession>
<dbReference type="Proteomes" id="UP000002730">
    <property type="component" value="Chromosome"/>
</dbReference>
<evidence type="ECO:0000313" key="11">
    <source>
        <dbReference type="Proteomes" id="UP000002730"/>
    </source>
</evidence>
<feature type="transmembrane region" description="Helical" evidence="7">
    <location>
        <begin position="43"/>
        <end position="62"/>
    </location>
</feature>
<gene>
    <name evidence="10" type="ordered locus">Clocel_0622</name>
</gene>
<dbReference type="PANTHER" id="PTHR43390">
    <property type="entry name" value="SIGNAL PEPTIDASE I"/>
    <property type="match status" value="1"/>
</dbReference>
<evidence type="ECO:0000256" key="8">
    <source>
        <dbReference type="SAM" id="MobiDB-lite"/>
    </source>
</evidence>